<evidence type="ECO:0000313" key="2">
    <source>
        <dbReference type="Proteomes" id="UP001465976"/>
    </source>
</evidence>
<dbReference type="PANTHER" id="PTHR33112:SF16">
    <property type="entry name" value="HETEROKARYON INCOMPATIBILITY DOMAIN-CONTAINING PROTEIN"/>
    <property type="match status" value="1"/>
</dbReference>
<reference evidence="1 2" key="1">
    <citation type="submission" date="2024-02" db="EMBL/GenBank/DDBJ databases">
        <title>A draft genome for the cacao thread blight pathogen Marasmius crinis-equi.</title>
        <authorList>
            <person name="Cohen S.P."/>
            <person name="Baruah I.K."/>
            <person name="Amoako-Attah I."/>
            <person name="Bukari Y."/>
            <person name="Meinhardt L.W."/>
            <person name="Bailey B.A."/>
        </authorList>
    </citation>
    <scope>NUCLEOTIDE SEQUENCE [LARGE SCALE GENOMIC DNA]</scope>
    <source>
        <strain evidence="1 2">GH-76</strain>
    </source>
</reference>
<comment type="caution">
    <text evidence="1">The sequence shown here is derived from an EMBL/GenBank/DDBJ whole genome shotgun (WGS) entry which is preliminary data.</text>
</comment>
<organism evidence="1 2">
    <name type="scientific">Marasmius crinis-equi</name>
    <dbReference type="NCBI Taxonomy" id="585013"/>
    <lineage>
        <taxon>Eukaryota</taxon>
        <taxon>Fungi</taxon>
        <taxon>Dikarya</taxon>
        <taxon>Basidiomycota</taxon>
        <taxon>Agaricomycotina</taxon>
        <taxon>Agaricomycetes</taxon>
        <taxon>Agaricomycetidae</taxon>
        <taxon>Agaricales</taxon>
        <taxon>Marasmiineae</taxon>
        <taxon>Marasmiaceae</taxon>
        <taxon>Marasmius</taxon>
    </lineage>
</organism>
<sequence>TLQYSCLSHDCVNIGNSNIATYQDKIGLVPLLCRTNPPSSLSFDEQLQLNNNWNEIISGYTPRDLTQPTDQLITLGGVAEEFHQFWNNSQYLAGLWRHNLLKDLLWSIKTTESP</sequence>
<feature type="non-terminal residue" evidence="1">
    <location>
        <position position="1"/>
    </location>
</feature>
<protein>
    <submittedName>
        <fullName evidence="1">Uncharacterized protein</fullName>
    </submittedName>
</protein>
<evidence type="ECO:0000313" key="1">
    <source>
        <dbReference type="EMBL" id="KAL0563091.1"/>
    </source>
</evidence>
<proteinExistence type="predicted"/>
<accession>A0ABR3EJM7</accession>
<dbReference type="PANTHER" id="PTHR33112">
    <property type="entry name" value="DOMAIN PROTEIN, PUTATIVE-RELATED"/>
    <property type="match status" value="1"/>
</dbReference>
<keyword evidence="2" id="KW-1185">Reference proteome</keyword>
<name>A0ABR3EJM7_9AGAR</name>
<dbReference type="EMBL" id="JBAHYK010003955">
    <property type="protein sequence ID" value="KAL0563091.1"/>
    <property type="molecule type" value="Genomic_DNA"/>
</dbReference>
<dbReference type="Proteomes" id="UP001465976">
    <property type="component" value="Unassembled WGS sequence"/>
</dbReference>
<gene>
    <name evidence="1" type="ORF">V5O48_018985</name>
</gene>